<sequence length="183" mass="19851">MGSARPLRADARRNRERILEAAREAFAAEGVSVSLDEIARRAGVGPGTVHRHFPTKKELYEAIVAAHLDELREETERALNSDTGGADFFAFLTGLVARAHNKQDLTEAFAAAGVEPGPEAQRAAGELRQVFAALLRKAQQAGVVRDDVDADDVQAVVVAALAAQRYRNEDQRIADLVLNCLRP</sequence>
<feature type="DNA-binding region" description="H-T-H motif" evidence="4">
    <location>
        <begin position="34"/>
        <end position="53"/>
    </location>
</feature>
<keyword evidence="1" id="KW-0805">Transcription regulation</keyword>
<evidence type="ECO:0000256" key="4">
    <source>
        <dbReference type="PROSITE-ProRule" id="PRU00335"/>
    </source>
</evidence>
<dbReference type="PRINTS" id="PR00455">
    <property type="entry name" value="HTHTETR"/>
</dbReference>
<dbReference type="InterPro" id="IPR001647">
    <property type="entry name" value="HTH_TetR"/>
</dbReference>
<dbReference type="SUPFAM" id="SSF48498">
    <property type="entry name" value="Tetracyclin repressor-like, C-terminal domain"/>
    <property type="match status" value="1"/>
</dbReference>
<dbReference type="PROSITE" id="PS01081">
    <property type="entry name" value="HTH_TETR_1"/>
    <property type="match status" value="1"/>
</dbReference>
<reference evidence="6 7" key="1">
    <citation type="journal article" date="2019" name="Int. J. Syst. Evol. Microbiol.">
        <title>The Global Catalogue of Microorganisms (GCM) 10K type strain sequencing project: providing services to taxonomists for standard genome sequencing and annotation.</title>
        <authorList>
            <consortium name="The Broad Institute Genomics Platform"/>
            <consortium name="The Broad Institute Genome Sequencing Center for Infectious Disease"/>
            <person name="Wu L."/>
            <person name="Ma J."/>
        </authorList>
    </citation>
    <scope>NUCLEOTIDE SEQUENCE [LARGE SCALE GENOMIC DNA]</scope>
    <source>
        <strain evidence="6 7">JCM 13850</strain>
    </source>
</reference>
<dbReference type="Pfam" id="PF21597">
    <property type="entry name" value="TetR_C_43"/>
    <property type="match status" value="1"/>
</dbReference>
<dbReference type="InterPro" id="IPR036271">
    <property type="entry name" value="Tet_transcr_reg_TetR-rel_C_sf"/>
</dbReference>
<organism evidence="6 7">
    <name type="scientific">Actinomadura napierensis</name>
    <dbReference type="NCBI Taxonomy" id="267854"/>
    <lineage>
        <taxon>Bacteria</taxon>
        <taxon>Bacillati</taxon>
        <taxon>Actinomycetota</taxon>
        <taxon>Actinomycetes</taxon>
        <taxon>Streptosporangiales</taxon>
        <taxon>Thermomonosporaceae</taxon>
        <taxon>Actinomadura</taxon>
    </lineage>
</organism>
<dbReference type="Pfam" id="PF00440">
    <property type="entry name" value="TetR_N"/>
    <property type="match status" value="1"/>
</dbReference>
<evidence type="ECO:0000313" key="7">
    <source>
        <dbReference type="Proteomes" id="UP001501020"/>
    </source>
</evidence>
<dbReference type="PROSITE" id="PS50977">
    <property type="entry name" value="HTH_TETR_2"/>
    <property type="match status" value="1"/>
</dbReference>
<dbReference type="InterPro" id="IPR023772">
    <property type="entry name" value="DNA-bd_HTH_TetR-type_CS"/>
</dbReference>
<protein>
    <submittedName>
        <fullName evidence="6">TetR/AcrR family transcriptional regulator</fullName>
    </submittedName>
</protein>
<feature type="domain" description="HTH tetR-type" evidence="5">
    <location>
        <begin position="12"/>
        <end position="71"/>
    </location>
</feature>
<gene>
    <name evidence="6" type="ORF">GCM10009727_05680</name>
</gene>
<dbReference type="Proteomes" id="UP001501020">
    <property type="component" value="Unassembled WGS sequence"/>
</dbReference>
<accession>A0ABN2Y4G4</accession>
<dbReference type="RefSeq" id="WP_344261033.1">
    <property type="nucleotide sequence ID" value="NZ_BAAAMR010000003.1"/>
</dbReference>
<evidence type="ECO:0000256" key="2">
    <source>
        <dbReference type="ARBA" id="ARBA00023125"/>
    </source>
</evidence>
<dbReference type="InterPro" id="IPR050109">
    <property type="entry name" value="HTH-type_TetR-like_transc_reg"/>
</dbReference>
<evidence type="ECO:0000259" key="5">
    <source>
        <dbReference type="PROSITE" id="PS50977"/>
    </source>
</evidence>
<dbReference type="SUPFAM" id="SSF46689">
    <property type="entry name" value="Homeodomain-like"/>
    <property type="match status" value="1"/>
</dbReference>
<keyword evidence="3" id="KW-0804">Transcription</keyword>
<evidence type="ECO:0000256" key="3">
    <source>
        <dbReference type="ARBA" id="ARBA00023163"/>
    </source>
</evidence>
<proteinExistence type="predicted"/>
<dbReference type="EMBL" id="BAAAMR010000003">
    <property type="protein sequence ID" value="GAA2120731.1"/>
    <property type="molecule type" value="Genomic_DNA"/>
</dbReference>
<evidence type="ECO:0000313" key="6">
    <source>
        <dbReference type="EMBL" id="GAA2120731.1"/>
    </source>
</evidence>
<dbReference type="InterPro" id="IPR049445">
    <property type="entry name" value="TetR_SbtR-like_C"/>
</dbReference>
<dbReference type="PANTHER" id="PTHR30055">
    <property type="entry name" value="HTH-TYPE TRANSCRIPTIONAL REGULATOR RUTR"/>
    <property type="match status" value="1"/>
</dbReference>
<comment type="caution">
    <text evidence="6">The sequence shown here is derived from an EMBL/GenBank/DDBJ whole genome shotgun (WGS) entry which is preliminary data.</text>
</comment>
<dbReference type="InterPro" id="IPR009057">
    <property type="entry name" value="Homeodomain-like_sf"/>
</dbReference>
<dbReference type="Gene3D" id="1.10.357.10">
    <property type="entry name" value="Tetracycline Repressor, domain 2"/>
    <property type="match status" value="1"/>
</dbReference>
<keyword evidence="2 4" id="KW-0238">DNA-binding</keyword>
<name>A0ABN2Y4G4_9ACTN</name>
<dbReference type="PANTHER" id="PTHR30055:SF234">
    <property type="entry name" value="HTH-TYPE TRANSCRIPTIONAL REGULATOR BETI"/>
    <property type="match status" value="1"/>
</dbReference>
<keyword evidence="7" id="KW-1185">Reference proteome</keyword>
<evidence type="ECO:0000256" key="1">
    <source>
        <dbReference type="ARBA" id="ARBA00023015"/>
    </source>
</evidence>